<evidence type="ECO:0000256" key="3">
    <source>
        <dbReference type="ARBA" id="ARBA00022729"/>
    </source>
</evidence>
<feature type="domain" description="Leucine-binding protein" evidence="6">
    <location>
        <begin position="32"/>
        <end position="381"/>
    </location>
</feature>
<evidence type="ECO:0000256" key="4">
    <source>
        <dbReference type="ARBA" id="ARBA00022970"/>
    </source>
</evidence>
<dbReference type="Gene3D" id="3.40.50.2300">
    <property type="match status" value="2"/>
</dbReference>
<dbReference type="InterPro" id="IPR028081">
    <property type="entry name" value="Leu-bd"/>
</dbReference>
<dbReference type="EMBL" id="BJZP01000038">
    <property type="protein sequence ID" value="GEO87375.1"/>
    <property type="molecule type" value="Genomic_DNA"/>
</dbReference>
<organism evidence="7 8">
    <name type="scientific">Ciceribacter naphthalenivorans</name>
    <dbReference type="NCBI Taxonomy" id="1118451"/>
    <lineage>
        <taxon>Bacteria</taxon>
        <taxon>Pseudomonadati</taxon>
        <taxon>Pseudomonadota</taxon>
        <taxon>Alphaproteobacteria</taxon>
        <taxon>Hyphomicrobiales</taxon>
        <taxon>Rhizobiaceae</taxon>
        <taxon>Ciceribacter</taxon>
    </lineage>
</organism>
<dbReference type="PRINTS" id="PR00337">
    <property type="entry name" value="LEUILEVALBP"/>
</dbReference>
<dbReference type="Pfam" id="PF13458">
    <property type="entry name" value="Peripla_BP_6"/>
    <property type="match status" value="1"/>
</dbReference>
<dbReference type="SUPFAM" id="SSF53822">
    <property type="entry name" value="Periplasmic binding protein-like I"/>
    <property type="match status" value="1"/>
</dbReference>
<gene>
    <name evidence="7" type="ORF">RNA01_43070</name>
</gene>
<comment type="caution">
    <text evidence="7">The sequence shown here is derived from an EMBL/GenBank/DDBJ whole genome shotgun (WGS) entry which is preliminary data.</text>
</comment>
<name>A0A512HPJ3_9HYPH</name>
<dbReference type="InterPro" id="IPR000709">
    <property type="entry name" value="Leu_Ile_Val-bd"/>
</dbReference>
<dbReference type="PANTHER" id="PTHR30483:SF6">
    <property type="entry name" value="PERIPLASMIC BINDING PROTEIN OF ABC TRANSPORTER FOR NATURAL AMINO ACIDS"/>
    <property type="match status" value="1"/>
</dbReference>
<keyword evidence="2" id="KW-0813">Transport</keyword>
<proteinExistence type="inferred from homology"/>
<reference evidence="7 8" key="1">
    <citation type="submission" date="2019-07" db="EMBL/GenBank/DDBJ databases">
        <title>Whole genome shotgun sequence of Rhizobium naphthalenivorans NBRC 107585.</title>
        <authorList>
            <person name="Hosoyama A."/>
            <person name="Uohara A."/>
            <person name="Ohji S."/>
            <person name="Ichikawa N."/>
        </authorList>
    </citation>
    <scope>NUCLEOTIDE SEQUENCE [LARGE SCALE GENOMIC DNA]</scope>
    <source>
        <strain evidence="7 8">NBRC 107585</strain>
    </source>
</reference>
<dbReference type="RefSeq" id="WP_147182189.1">
    <property type="nucleotide sequence ID" value="NZ_BSOI01000030.1"/>
</dbReference>
<feature type="chain" id="PRO_5022083082" evidence="5">
    <location>
        <begin position="29"/>
        <end position="405"/>
    </location>
</feature>
<dbReference type="InterPro" id="IPR051010">
    <property type="entry name" value="BCAA_transport"/>
</dbReference>
<evidence type="ECO:0000256" key="1">
    <source>
        <dbReference type="ARBA" id="ARBA00010062"/>
    </source>
</evidence>
<keyword evidence="8" id="KW-1185">Reference proteome</keyword>
<dbReference type="Proteomes" id="UP000321717">
    <property type="component" value="Unassembled WGS sequence"/>
</dbReference>
<evidence type="ECO:0000256" key="2">
    <source>
        <dbReference type="ARBA" id="ARBA00022448"/>
    </source>
</evidence>
<evidence type="ECO:0000259" key="6">
    <source>
        <dbReference type="Pfam" id="PF13458"/>
    </source>
</evidence>
<sequence length="405" mass="42162">MPRTYRKFTTSVSALTLLLGGLAGTARAEDGLKIGAVFPLTGTYASYGKGMSAALKIALDEINAAGGVMGKPVTLVVEDDQTDPTAGLNAAKKVIELDHVSAIVSTFATSVTLPILSYTTQVGIPIATVSGAPEVTQIGKDTGLVYRFVYTEGRFGDAMAAYAKKAGYKRAYVLKANNAAMIDSGDSFAKRFAAEGGEVLGSTTFEPSQSSYRSELTKALADEPQLIMIAGYTNDAITLAKAIYQLSPDTKIVGPLYSLGTDFIKAVGPEVSEGALAVDPVSAVDSPAYKSLAPLYKTATGEDPLGNPYAVIAYDELVTFALAAEAAKSADPKVYTPFVAKVANAPGEKVYTFAEGLAALKAGKDIDYDGASSPVDFDGPDLAAMFMQTYLIADGKVVAKDTLAP</sequence>
<evidence type="ECO:0000256" key="5">
    <source>
        <dbReference type="SAM" id="SignalP"/>
    </source>
</evidence>
<evidence type="ECO:0000313" key="7">
    <source>
        <dbReference type="EMBL" id="GEO87375.1"/>
    </source>
</evidence>
<evidence type="ECO:0000313" key="8">
    <source>
        <dbReference type="Proteomes" id="UP000321717"/>
    </source>
</evidence>
<accession>A0A512HPJ3</accession>
<dbReference type="OrthoDB" id="9791590at2"/>
<protein>
    <submittedName>
        <fullName evidence="7">Amino acid ABC transporter substrate-binding protein</fullName>
    </submittedName>
</protein>
<dbReference type="InterPro" id="IPR028082">
    <property type="entry name" value="Peripla_BP_I"/>
</dbReference>
<dbReference type="PANTHER" id="PTHR30483">
    <property type="entry name" value="LEUCINE-SPECIFIC-BINDING PROTEIN"/>
    <property type="match status" value="1"/>
</dbReference>
<dbReference type="GO" id="GO:0006865">
    <property type="term" value="P:amino acid transport"/>
    <property type="evidence" value="ECO:0007669"/>
    <property type="project" value="UniProtKB-KW"/>
</dbReference>
<dbReference type="CDD" id="cd06346">
    <property type="entry name" value="PBP1_ABC_ligand_binding-like"/>
    <property type="match status" value="1"/>
</dbReference>
<keyword evidence="4" id="KW-0029">Amino-acid transport</keyword>
<keyword evidence="3 5" id="KW-0732">Signal</keyword>
<feature type="signal peptide" evidence="5">
    <location>
        <begin position="1"/>
        <end position="28"/>
    </location>
</feature>
<comment type="similarity">
    <text evidence="1">Belongs to the leucine-binding protein family.</text>
</comment>
<dbReference type="AlphaFoldDB" id="A0A512HPJ3"/>